<keyword evidence="3" id="KW-1185">Reference proteome</keyword>
<organism evidence="2 3">
    <name type="scientific">Peribacillus simplex</name>
    <dbReference type="NCBI Taxonomy" id="1478"/>
    <lineage>
        <taxon>Bacteria</taxon>
        <taxon>Bacillati</taxon>
        <taxon>Bacillota</taxon>
        <taxon>Bacilli</taxon>
        <taxon>Bacillales</taxon>
        <taxon>Bacillaceae</taxon>
        <taxon>Peribacillus</taxon>
    </lineage>
</organism>
<evidence type="ECO:0000313" key="3">
    <source>
        <dbReference type="Proteomes" id="UP000182110"/>
    </source>
</evidence>
<dbReference type="AlphaFoldDB" id="A0AAN2PIZ8"/>
<keyword evidence="1" id="KW-1133">Transmembrane helix</keyword>
<evidence type="ECO:0000313" key="2">
    <source>
        <dbReference type="EMBL" id="CEG33437.1"/>
    </source>
</evidence>
<keyword evidence="1" id="KW-0812">Transmembrane</keyword>
<evidence type="ECO:0000256" key="1">
    <source>
        <dbReference type="SAM" id="Phobius"/>
    </source>
</evidence>
<dbReference type="PANTHER" id="PTHR38441:SF1">
    <property type="entry name" value="MEMBRANE PROTEIN"/>
    <property type="match status" value="1"/>
</dbReference>
<protein>
    <submittedName>
        <fullName evidence="2">Membrane spanning protein</fullName>
    </submittedName>
</protein>
<sequence length="141" mass="16436">MPLKNAADIGGILPGPSLEKNKYQKRCEEMVRLEKKLEESEQTDLVDYEKIVASKEFQNMLSDKKKFVIPFTIFFMGYSLLLPFLVFYTDILDHPFIGDITWAWVYGVSITVMSVWVCSIYVRKSERIDEQIKEIIEKEGL</sequence>
<name>A0AAN2PIZ8_9BACI</name>
<reference evidence="2 3" key="1">
    <citation type="journal article" date="2014" name="Genome Announc.">
        <title>Genome Sequence of Bacillus simplex Strain P558, Isolated from a Human Fecal Sample.</title>
        <authorList>
            <person name="Croce O."/>
            <person name="Hugon P."/>
            <person name="Lagier J.C."/>
            <person name="Bibi F."/>
            <person name="Robert C."/>
            <person name="Azhar E.I."/>
            <person name="Raoult D."/>
            <person name="Fournier P.E."/>
        </authorList>
    </citation>
    <scope>NUCLEOTIDE SEQUENCE [LARGE SCALE GENOMIC DNA]</scope>
    <source>
        <strain evidence="2 3">P558</strain>
    </source>
</reference>
<proteinExistence type="predicted"/>
<dbReference type="EMBL" id="CCXW01000001">
    <property type="protein sequence ID" value="CEG33437.1"/>
    <property type="molecule type" value="Genomic_DNA"/>
</dbReference>
<keyword evidence="1" id="KW-0472">Membrane</keyword>
<feature type="transmembrane region" description="Helical" evidence="1">
    <location>
        <begin position="67"/>
        <end position="88"/>
    </location>
</feature>
<dbReference type="PANTHER" id="PTHR38441">
    <property type="entry name" value="INTEGRAL MEMBRANE PROTEIN-RELATED"/>
    <property type="match status" value="1"/>
</dbReference>
<gene>
    <name evidence="2" type="ORF">BN1180_03612</name>
</gene>
<comment type="caution">
    <text evidence="2">The sequence shown here is derived from an EMBL/GenBank/DDBJ whole genome shotgun (WGS) entry which is preliminary data.</text>
</comment>
<accession>A0AAN2PIZ8</accession>
<dbReference type="Pfam" id="PF04341">
    <property type="entry name" value="DUF485"/>
    <property type="match status" value="1"/>
</dbReference>
<dbReference type="InterPro" id="IPR007436">
    <property type="entry name" value="DUF485"/>
</dbReference>
<dbReference type="Proteomes" id="UP000182110">
    <property type="component" value="Unassembled WGS sequence"/>
</dbReference>
<feature type="transmembrane region" description="Helical" evidence="1">
    <location>
        <begin position="100"/>
        <end position="122"/>
    </location>
</feature>